<protein>
    <submittedName>
        <fullName evidence="1">Histone-lysine N-methyltransferase, H3 lysine-36 specific</fullName>
    </submittedName>
</protein>
<gene>
    <name evidence="1" type="ORF">KUF71_006990</name>
</gene>
<keyword evidence="2" id="KW-1185">Reference proteome</keyword>
<evidence type="ECO:0000313" key="2">
    <source>
        <dbReference type="Proteomes" id="UP001219518"/>
    </source>
</evidence>
<dbReference type="AlphaFoldDB" id="A0AAE1H9S7"/>
<comment type="caution">
    <text evidence="1">The sequence shown here is derived from an EMBL/GenBank/DDBJ whole genome shotgun (WGS) entry which is preliminary data.</text>
</comment>
<organism evidence="1 2">
    <name type="scientific">Frankliniella fusca</name>
    <dbReference type="NCBI Taxonomy" id="407009"/>
    <lineage>
        <taxon>Eukaryota</taxon>
        <taxon>Metazoa</taxon>
        <taxon>Ecdysozoa</taxon>
        <taxon>Arthropoda</taxon>
        <taxon>Hexapoda</taxon>
        <taxon>Insecta</taxon>
        <taxon>Pterygota</taxon>
        <taxon>Neoptera</taxon>
        <taxon>Paraneoptera</taxon>
        <taxon>Thysanoptera</taxon>
        <taxon>Terebrantia</taxon>
        <taxon>Thripoidea</taxon>
        <taxon>Thripidae</taxon>
        <taxon>Frankliniella</taxon>
    </lineage>
</organism>
<proteinExistence type="predicted"/>
<sequence length="66" mass="7670">MCVKPARQVLLLIDRFVTRNQISISLNEVTIEQITGGEERDGKVRLVVLQLESMLMRFTPHYERTP</sequence>
<dbReference type="EMBL" id="JAHWGI010000723">
    <property type="protein sequence ID" value="KAK3917459.1"/>
    <property type="molecule type" value="Genomic_DNA"/>
</dbReference>
<reference evidence="1" key="2">
    <citation type="journal article" date="2023" name="BMC Genomics">
        <title>Pest status, molecular evolution, and epigenetic factors derived from the genome assembly of Frankliniella fusca, a thysanopteran phytovirus vector.</title>
        <authorList>
            <person name="Catto M.A."/>
            <person name="Labadie P.E."/>
            <person name="Jacobson A.L."/>
            <person name="Kennedy G.G."/>
            <person name="Srinivasan R."/>
            <person name="Hunt B.G."/>
        </authorList>
    </citation>
    <scope>NUCLEOTIDE SEQUENCE</scope>
    <source>
        <strain evidence="1">PL_HMW_Pooled</strain>
    </source>
</reference>
<accession>A0AAE1H9S7</accession>
<dbReference type="Proteomes" id="UP001219518">
    <property type="component" value="Unassembled WGS sequence"/>
</dbReference>
<evidence type="ECO:0000313" key="1">
    <source>
        <dbReference type="EMBL" id="KAK3917459.1"/>
    </source>
</evidence>
<reference evidence="1" key="1">
    <citation type="submission" date="2021-07" db="EMBL/GenBank/DDBJ databases">
        <authorList>
            <person name="Catto M.A."/>
            <person name="Jacobson A."/>
            <person name="Kennedy G."/>
            <person name="Labadie P."/>
            <person name="Hunt B.G."/>
            <person name="Srinivasan R."/>
        </authorList>
    </citation>
    <scope>NUCLEOTIDE SEQUENCE</scope>
    <source>
        <strain evidence="1">PL_HMW_Pooled</strain>
        <tissue evidence="1">Head</tissue>
    </source>
</reference>
<name>A0AAE1H9S7_9NEOP</name>